<sequence>MSLSTHILFLGVLMVVSLHVTSGAMRFNAVMAQSESSTERLKLSCRFETYGTNMTKVAFLKIEGLNTERDMTDFRLVTAVNSNGVIYGIPSSVIWVYGVKNDDSAFLQMRYRSTMQGYCFNYRCLAVGIDKDGNASNVSETKQVGARPGRYCRPSES</sequence>
<protein>
    <submittedName>
        <fullName evidence="2">Uncharacterized protein</fullName>
    </submittedName>
</protein>
<reference evidence="2 3" key="1">
    <citation type="journal article" date="2021" name="Elife">
        <title>Chloroplast acquisition without the gene transfer in kleptoplastic sea slugs, Plakobranchus ocellatus.</title>
        <authorList>
            <person name="Maeda T."/>
            <person name="Takahashi S."/>
            <person name="Yoshida T."/>
            <person name="Shimamura S."/>
            <person name="Takaki Y."/>
            <person name="Nagai Y."/>
            <person name="Toyoda A."/>
            <person name="Suzuki Y."/>
            <person name="Arimoto A."/>
            <person name="Ishii H."/>
            <person name="Satoh N."/>
            <person name="Nishiyama T."/>
            <person name="Hasebe M."/>
            <person name="Maruyama T."/>
            <person name="Minagawa J."/>
            <person name="Obokata J."/>
            <person name="Shigenobu S."/>
        </authorList>
    </citation>
    <scope>NUCLEOTIDE SEQUENCE [LARGE SCALE GENOMIC DNA]</scope>
</reference>
<evidence type="ECO:0000313" key="2">
    <source>
        <dbReference type="EMBL" id="GFO05969.1"/>
    </source>
</evidence>
<feature type="signal peptide" evidence="1">
    <location>
        <begin position="1"/>
        <end position="23"/>
    </location>
</feature>
<gene>
    <name evidence="2" type="ORF">PoB_003247400</name>
</gene>
<keyword evidence="1" id="KW-0732">Signal</keyword>
<dbReference type="AlphaFoldDB" id="A0AAV4AI90"/>
<dbReference type="Proteomes" id="UP000735302">
    <property type="component" value="Unassembled WGS sequence"/>
</dbReference>
<accession>A0AAV4AI90</accession>
<comment type="caution">
    <text evidence="2">The sequence shown here is derived from an EMBL/GenBank/DDBJ whole genome shotgun (WGS) entry which is preliminary data.</text>
</comment>
<organism evidence="2 3">
    <name type="scientific">Plakobranchus ocellatus</name>
    <dbReference type="NCBI Taxonomy" id="259542"/>
    <lineage>
        <taxon>Eukaryota</taxon>
        <taxon>Metazoa</taxon>
        <taxon>Spiralia</taxon>
        <taxon>Lophotrochozoa</taxon>
        <taxon>Mollusca</taxon>
        <taxon>Gastropoda</taxon>
        <taxon>Heterobranchia</taxon>
        <taxon>Euthyneura</taxon>
        <taxon>Panpulmonata</taxon>
        <taxon>Sacoglossa</taxon>
        <taxon>Placobranchoidea</taxon>
        <taxon>Plakobranchidae</taxon>
        <taxon>Plakobranchus</taxon>
    </lineage>
</organism>
<evidence type="ECO:0000313" key="3">
    <source>
        <dbReference type="Proteomes" id="UP000735302"/>
    </source>
</evidence>
<evidence type="ECO:0000256" key="1">
    <source>
        <dbReference type="SAM" id="SignalP"/>
    </source>
</evidence>
<name>A0AAV4AI90_9GAST</name>
<proteinExistence type="predicted"/>
<dbReference type="EMBL" id="BLXT01003757">
    <property type="protein sequence ID" value="GFO05969.1"/>
    <property type="molecule type" value="Genomic_DNA"/>
</dbReference>
<feature type="chain" id="PRO_5043966049" evidence="1">
    <location>
        <begin position="24"/>
        <end position="157"/>
    </location>
</feature>
<keyword evidence="3" id="KW-1185">Reference proteome</keyword>